<feature type="transmembrane region" description="Helical" evidence="1">
    <location>
        <begin position="114"/>
        <end position="131"/>
    </location>
</feature>
<dbReference type="PANTHER" id="PTHR22911:SF103">
    <property type="entry name" value="BLR2811 PROTEIN"/>
    <property type="match status" value="1"/>
</dbReference>
<proteinExistence type="predicted"/>
<feature type="transmembrane region" description="Helical" evidence="1">
    <location>
        <begin position="64"/>
        <end position="83"/>
    </location>
</feature>
<feature type="transmembrane region" description="Helical" evidence="1">
    <location>
        <begin position="89"/>
        <end position="107"/>
    </location>
</feature>
<feature type="non-terminal residue" evidence="3">
    <location>
        <position position="1"/>
    </location>
</feature>
<dbReference type="InterPro" id="IPR000620">
    <property type="entry name" value="EamA_dom"/>
</dbReference>
<dbReference type="SUPFAM" id="SSF103481">
    <property type="entry name" value="Multidrug resistance efflux transporter EmrE"/>
    <property type="match status" value="1"/>
</dbReference>
<evidence type="ECO:0000256" key="1">
    <source>
        <dbReference type="SAM" id="Phobius"/>
    </source>
</evidence>
<dbReference type="GO" id="GO:0016020">
    <property type="term" value="C:membrane"/>
    <property type="evidence" value="ECO:0007669"/>
    <property type="project" value="InterPro"/>
</dbReference>
<dbReference type="Pfam" id="PF00892">
    <property type="entry name" value="EamA"/>
    <property type="match status" value="1"/>
</dbReference>
<keyword evidence="1" id="KW-0812">Transmembrane</keyword>
<sequence length="163" mass="18403">VIFLFTSSLFFPLGDGCAKYLSQMMPVTEVTWVRYLGNFLLLLPFTLHYHGLRGFLPGRFIAQLFRGLVLVLTTYLFFTAIQTVPIADAQIVFFINPLLVVVLAALMLREKLDFNRVFAVMVGFSGVFLVIRPGFKEFQIETLYALCAAVSFAVFLISTRILS</sequence>
<name>A0A382XMH0_9ZZZZ</name>
<feature type="transmembrane region" description="Helical" evidence="1">
    <location>
        <begin position="143"/>
        <end position="162"/>
    </location>
</feature>
<dbReference type="PANTHER" id="PTHR22911">
    <property type="entry name" value="ACYL-MALONYL CONDENSING ENZYME-RELATED"/>
    <property type="match status" value="1"/>
</dbReference>
<dbReference type="InterPro" id="IPR037185">
    <property type="entry name" value="EmrE-like"/>
</dbReference>
<keyword evidence="1" id="KW-0472">Membrane</keyword>
<feature type="domain" description="EamA" evidence="2">
    <location>
        <begin position="1"/>
        <end position="131"/>
    </location>
</feature>
<protein>
    <recommendedName>
        <fullName evidence="2">EamA domain-containing protein</fullName>
    </recommendedName>
</protein>
<gene>
    <name evidence="3" type="ORF">METZ01_LOCUS425201</name>
</gene>
<evidence type="ECO:0000259" key="2">
    <source>
        <dbReference type="Pfam" id="PF00892"/>
    </source>
</evidence>
<reference evidence="3" key="1">
    <citation type="submission" date="2018-05" db="EMBL/GenBank/DDBJ databases">
        <authorList>
            <person name="Lanie J.A."/>
            <person name="Ng W.-L."/>
            <person name="Kazmierczak K.M."/>
            <person name="Andrzejewski T.M."/>
            <person name="Davidsen T.M."/>
            <person name="Wayne K.J."/>
            <person name="Tettelin H."/>
            <person name="Glass J.I."/>
            <person name="Rusch D."/>
            <person name="Podicherti R."/>
            <person name="Tsui H.-C.T."/>
            <person name="Winkler M.E."/>
        </authorList>
    </citation>
    <scope>NUCLEOTIDE SEQUENCE</scope>
</reference>
<evidence type="ECO:0000313" key="3">
    <source>
        <dbReference type="EMBL" id="SVD72347.1"/>
    </source>
</evidence>
<feature type="non-terminal residue" evidence="3">
    <location>
        <position position="163"/>
    </location>
</feature>
<keyword evidence="1" id="KW-1133">Transmembrane helix</keyword>
<accession>A0A382XMH0</accession>
<organism evidence="3">
    <name type="scientific">marine metagenome</name>
    <dbReference type="NCBI Taxonomy" id="408172"/>
    <lineage>
        <taxon>unclassified sequences</taxon>
        <taxon>metagenomes</taxon>
        <taxon>ecological metagenomes</taxon>
    </lineage>
</organism>
<dbReference type="AlphaFoldDB" id="A0A382XMH0"/>
<feature type="transmembrane region" description="Helical" evidence="1">
    <location>
        <begin position="32"/>
        <end position="52"/>
    </location>
</feature>
<dbReference type="EMBL" id="UINC01169016">
    <property type="protein sequence ID" value="SVD72347.1"/>
    <property type="molecule type" value="Genomic_DNA"/>
</dbReference>